<accession>A0ABS3TT68</accession>
<comment type="caution">
    <text evidence="2">The sequence shown here is derived from an EMBL/GenBank/DDBJ whole genome shotgun (WGS) entry which is preliminary data.</text>
</comment>
<gene>
    <name evidence="2" type="ORF">JFY56_16690</name>
</gene>
<sequence length="122" mass="13682">MQSLQAIRDFPIPRPLAGARRSRARSDAFSQDTYWLAQTANRGFQGSADIDADMIRYQDFNFLIYFDPQGAVIGESWDIPGRERLRPDDPRRQRTGFSVSAATNSPPCSTTSKNCRPPARSA</sequence>
<evidence type="ECO:0000313" key="2">
    <source>
        <dbReference type="EMBL" id="MBO3276864.1"/>
    </source>
</evidence>
<dbReference type="RefSeq" id="WP_208315045.1">
    <property type="nucleotide sequence ID" value="NZ_JAELYA010000006.1"/>
</dbReference>
<proteinExistence type="predicted"/>
<evidence type="ECO:0000313" key="3">
    <source>
        <dbReference type="Proteomes" id="UP000669060"/>
    </source>
</evidence>
<organism evidence="2 3">
    <name type="scientific">Pseudomonas schmalbachii</name>
    <dbReference type="NCBI Taxonomy" id="2816993"/>
    <lineage>
        <taxon>Bacteria</taxon>
        <taxon>Pseudomonadati</taxon>
        <taxon>Pseudomonadota</taxon>
        <taxon>Gammaproteobacteria</taxon>
        <taxon>Pseudomonadales</taxon>
        <taxon>Pseudomonadaceae</taxon>
        <taxon>Pseudomonas</taxon>
    </lineage>
</organism>
<feature type="region of interest" description="Disordered" evidence="1">
    <location>
        <begin position="81"/>
        <end position="122"/>
    </location>
</feature>
<evidence type="ECO:0000256" key="1">
    <source>
        <dbReference type="SAM" id="MobiDB-lite"/>
    </source>
</evidence>
<feature type="compositionally biased region" description="Basic and acidic residues" evidence="1">
    <location>
        <begin position="81"/>
        <end position="92"/>
    </location>
</feature>
<feature type="compositionally biased region" description="Polar residues" evidence="1">
    <location>
        <begin position="95"/>
        <end position="114"/>
    </location>
</feature>
<reference evidence="2 3" key="1">
    <citation type="submission" date="2020-12" db="EMBL/GenBank/DDBJ databases">
        <title>Pseudomonas schmalbachii sp. nov. isolated from millipede gut.</title>
        <authorList>
            <person name="Shelomi M."/>
        </authorList>
    </citation>
    <scope>NUCLEOTIDE SEQUENCE [LARGE SCALE GENOMIC DNA]</scope>
    <source>
        <strain evidence="2 3">Milli4</strain>
    </source>
</reference>
<dbReference type="EMBL" id="JAELYA010000006">
    <property type="protein sequence ID" value="MBO3276864.1"/>
    <property type="molecule type" value="Genomic_DNA"/>
</dbReference>
<dbReference type="Proteomes" id="UP000669060">
    <property type="component" value="Unassembled WGS sequence"/>
</dbReference>
<name>A0ABS3TT68_9PSED</name>
<keyword evidence="3" id="KW-1185">Reference proteome</keyword>
<protein>
    <submittedName>
        <fullName evidence="2">Uncharacterized protein</fullName>
    </submittedName>
</protein>